<protein>
    <submittedName>
        <fullName evidence="3">Hypothetical_protein</fullName>
    </submittedName>
</protein>
<organism evidence="2">
    <name type="scientific">Hexamita inflata</name>
    <dbReference type="NCBI Taxonomy" id="28002"/>
    <lineage>
        <taxon>Eukaryota</taxon>
        <taxon>Metamonada</taxon>
        <taxon>Diplomonadida</taxon>
        <taxon>Hexamitidae</taxon>
        <taxon>Hexamitinae</taxon>
        <taxon>Hexamita</taxon>
    </lineage>
</organism>
<dbReference type="EMBL" id="CAXDID020000143">
    <property type="protein sequence ID" value="CAL6039831.1"/>
    <property type="molecule type" value="Genomic_DNA"/>
</dbReference>
<evidence type="ECO:0000313" key="4">
    <source>
        <dbReference type="Proteomes" id="UP001642409"/>
    </source>
</evidence>
<reference evidence="2" key="1">
    <citation type="submission" date="2023-06" db="EMBL/GenBank/DDBJ databases">
        <authorList>
            <person name="Kurt Z."/>
        </authorList>
    </citation>
    <scope>NUCLEOTIDE SEQUENCE</scope>
</reference>
<accession>A0AA86V3K5</accession>
<dbReference type="Proteomes" id="UP001642409">
    <property type="component" value="Unassembled WGS sequence"/>
</dbReference>
<reference evidence="3 4" key="2">
    <citation type="submission" date="2024-07" db="EMBL/GenBank/DDBJ databases">
        <authorList>
            <person name="Akdeniz Z."/>
        </authorList>
    </citation>
    <scope>NUCLEOTIDE SEQUENCE [LARGE SCALE GENOMIC DNA]</scope>
</reference>
<evidence type="ECO:0000256" key="1">
    <source>
        <dbReference type="SAM" id="Coils"/>
    </source>
</evidence>
<comment type="caution">
    <text evidence="2">The sequence shown here is derived from an EMBL/GenBank/DDBJ whole genome shotgun (WGS) entry which is preliminary data.</text>
</comment>
<proteinExistence type="predicted"/>
<dbReference type="AlphaFoldDB" id="A0AA86V3K5"/>
<dbReference type="EMBL" id="CATOUU010001155">
    <property type="protein sequence ID" value="CAI9974892.1"/>
    <property type="molecule type" value="Genomic_DNA"/>
</dbReference>
<keyword evidence="1" id="KW-0175">Coiled coil</keyword>
<feature type="coiled-coil region" evidence="1">
    <location>
        <begin position="135"/>
        <end position="162"/>
    </location>
</feature>
<sequence length="838" mass="91622">MTCSNSSGIVNLVNQQINLIIFDCKLTGSNLVDSDYNGYVASIIQFPLISLNITGFFVCVANISALGNQSISLQLNAILQCDICGELNVVYGICAETLVQGQLVNNYLLLCIHPFILYNNQCICDQGYIFDLLKCVNILQEIHKTQDNNSRLQQRVENVENSVYELDRCVFTQLQYTQSVLEQYIASNYSIAQDNLQSISDILDNRIFNNVTLLSNNIHSNQIMFEKYISQNATILDWRIYNNISSLSHIVQSNISILQQNFTAAIATLNLTINDLKINYSKREEQIQEIITSLVQQINCTNSAGQFINGYCVQNNCTIQGQKYINGVCQCVNINAVVQNNVCVCPENSNEVNGVCTCIISGQTMQFGLCVCPSGQPVVNNQCQVVVIINGTDNTFQCGQEISVTTFNIQTSTNQLTTSLSFSQYQIFAATKIIQDAFIDISDNVYSTINPLFQNQKDFINIKIQLATQTMTSGSILVPNTTTTLNINKMSIVSKSGSAITVSSFINILVATLSNTNISTLLVNLNISMSSGSIALINTVSGAINITGYQVLGTYQSTNIVAMIAQTISAIKGNIIQVSFKPTVYNVGNCSSYFFGTAASAEFTVSNIAIVIGNNSNQQVLTSSSSGSYYWQFGGIVANILQTSKITISNGITDCYQQINTDMSEFSGFIIGHGQNATSCITVTNICQQQKMTSSQQLIQFGFIGYTNANTSLNQVNIRTVIDASILYYSGILFGHLNAVNDVQIQNVSIVDSNISSQNSQCIGGFIGSSLYSAVKITSSQIQQVRITAQNHIGIVLGYNSVANTFIFSNSSSIFNYINNVLQYDCPLFSNAFSIIGC</sequence>
<name>A0AA86V3K5_9EUKA</name>
<evidence type="ECO:0000313" key="2">
    <source>
        <dbReference type="EMBL" id="CAI9974892.1"/>
    </source>
</evidence>
<keyword evidence="4" id="KW-1185">Reference proteome</keyword>
<evidence type="ECO:0000313" key="3">
    <source>
        <dbReference type="EMBL" id="CAL6039831.1"/>
    </source>
</evidence>
<gene>
    <name evidence="3" type="ORF">HINF_LOCUS38046</name>
    <name evidence="2" type="ORF">HINF_LOCUS62537</name>
</gene>